<comment type="caution">
    <text evidence="2">The sequence shown here is derived from an EMBL/GenBank/DDBJ whole genome shotgun (WGS) entry which is preliminary data.</text>
</comment>
<dbReference type="Pfam" id="PF13302">
    <property type="entry name" value="Acetyltransf_3"/>
    <property type="match status" value="1"/>
</dbReference>
<dbReference type="InterPro" id="IPR016181">
    <property type="entry name" value="Acyl_CoA_acyltransferase"/>
</dbReference>
<proteinExistence type="predicted"/>
<reference key="1">
    <citation type="submission" date="2017-08" db="EMBL/GenBank/DDBJ databases">
        <title>A dynamic microbial community with high functional redundancy inhabits the cold, oxic subseafloor aquifer.</title>
        <authorList>
            <person name="Tully B.J."/>
            <person name="Wheat C.G."/>
            <person name="Glazer B.T."/>
            <person name="Huber J.A."/>
        </authorList>
    </citation>
    <scope>NUCLEOTIDE SEQUENCE [LARGE SCALE GENOMIC DNA]</scope>
</reference>
<reference evidence="2" key="2">
    <citation type="journal article" date="2018" name="ISME J.">
        <title>A dynamic microbial community with high functional redundancy inhabits the cold, oxic subseafloor aquifer.</title>
        <authorList>
            <person name="Tully B.J."/>
            <person name="Wheat C.G."/>
            <person name="Glazer B.T."/>
            <person name="Huber J.A."/>
        </authorList>
    </citation>
    <scope>NUCLEOTIDE SEQUENCE</scope>
    <source>
        <strain evidence="2">NORP83</strain>
    </source>
</reference>
<dbReference type="EMBL" id="NVUS01000014">
    <property type="protein sequence ID" value="PCI99786.1"/>
    <property type="molecule type" value="Genomic_DNA"/>
</dbReference>
<organism evidence="2">
    <name type="scientific">OCS116 cluster bacterium</name>
    <dbReference type="NCBI Taxonomy" id="2030921"/>
    <lineage>
        <taxon>Bacteria</taxon>
        <taxon>Pseudomonadati</taxon>
        <taxon>Pseudomonadota</taxon>
        <taxon>Alphaproteobacteria</taxon>
        <taxon>OCS116 cluster</taxon>
    </lineage>
</organism>
<accession>A0A2A4YYF0</accession>
<name>A0A2A4YYF0_9PROT</name>
<dbReference type="Gene3D" id="3.40.630.30">
    <property type="match status" value="1"/>
</dbReference>
<dbReference type="GO" id="GO:0016747">
    <property type="term" value="F:acyltransferase activity, transferring groups other than amino-acyl groups"/>
    <property type="evidence" value="ECO:0007669"/>
    <property type="project" value="InterPro"/>
</dbReference>
<protein>
    <recommendedName>
        <fullName evidence="1">N-acetyltransferase domain-containing protein</fullName>
    </recommendedName>
</protein>
<evidence type="ECO:0000313" key="2">
    <source>
        <dbReference type="EMBL" id="PCI99786.1"/>
    </source>
</evidence>
<dbReference type="SUPFAM" id="SSF55729">
    <property type="entry name" value="Acyl-CoA N-acyltransferases (Nat)"/>
    <property type="match status" value="1"/>
</dbReference>
<dbReference type="InterPro" id="IPR000182">
    <property type="entry name" value="GNAT_dom"/>
</dbReference>
<dbReference type="AlphaFoldDB" id="A0A2A4YYF0"/>
<feature type="domain" description="N-acetyltransferase" evidence="1">
    <location>
        <begin position="58"/>
        <end position="106"/>
    </location>
</feature>
<sequence>MTSISILSLIIFRLYSSVNLRQNLATQINVNRRLPSHTRVRNPQQNLFRTICPTPSQSVTGQGLATQIIASLLKIAKATHQLTHIKAHTTTNNIASIRMLEKNGFKHIKIEKDAATLNSKSLNFTYFTLDI</sequence>
<evidence type="ECO:0000259" key="1">
    <source>
        <dbReference type="Pfam" id="PF13302"/>
    </source>
</evidence>
<gene>
    <name evidence="2" type="ORF">COB13_11090</name>
</gene>